<dbReference type="EMBL" id="JAENGZ010001567">
    <property type="protein sequence ID" value="KAG6947347.1"/>
    <property type="molecule type" value="Genomic_DNA"/>
</dbReference>
<dbReference type="Proteomes" id="UP000688947">
    <property type="component" value="Unassembled WGS sequence"/>
</dbReference>
<feature type="coiled-coil region" evidence="1">
    <location>
        <begin position="47"/>
        <end position="74"/>
    </location>
</feature>
<evidence type="ECO:0008006" key="4">
    <source>
        <dbReference type="Google" id="ProtNLM"/>
    </source>
</evidence>
<evidence type="ECO:0000256" key="1">
    <source>
        <dbReference type="SAM" id="Coils"/>
    </source>
</evidence>
<feature type="non-terminal residue" evidence="2">
    <location>
        <position position="306"/>
    </location>
</feature>
<sequence>TIPSIIQGAQLSSNNHGTNAARSEPSAAEKTLQHFREQRRLTQQRYRKRIHSKLISLESDVARLQEELLRIQSILHPPPRVASNTSPWKAVAEFFRLFQNGVEEPVKKDIGSITPLNALYDVQKKFLHVIMAPNVILNDGFGVDAVLKCWSFHSRQHERAEIQLLRLEQGPENAVVAYVNNSTTITENMLRNSLLTDDNCVGERELPSFASKLVGHRLTFRIIVRFVWDDEKGLFESAYHQADMLTPLIKMLGNMQDASTVFSSSLGTFSNPNVFVDTIIYCCYTCLVASEEVIWAQEHGTLWILF</sequence>
<dbReference type="VEuPathDB" id="FungiDB:PC110_g5708"/>
<dbReference type="OrthoDB" id="121427at2759"/>
<comment type="caution">
    <text evidence="2">The sequence shown here is derived from an EMBL/GenBank/DDBJ whole genome shotgun (WGS) entry which is preliminary data.</text>
</comment>
<name>A0A8T1TUG4_9STRA</name>
<feature type="non-terminal residue" evidence="2">
    <location>
        <position position="1"/>
    </location>
</feature>
<evidence type="ECO:0000313" key="2">
    <source>
        <dbReference type="EMBL" id="KAG6947347.1"/>
    </source>
</evidence>
<dbReference type="AlphaFoldDB" id="A0A8T1TUG4"/>
<proteinExistence type="predicted"/>
<accession>A0A8T1TUG4</accession>
<keyword evidence="1" id="KW-0175">Coiled coil</keyword>
<reference evidence="2" key="1">
    <citation type="submission" date="2021-01" db="EMBL/GenBank/DDBJ databases">
        <title>Phytophthora aleatoria, a newly-described species from Pinus radiata is distinct from Phytophthora cactorum isolates based on comparative genomics.</title>
        <authorList>
            <person name="Mcdougal R."/>
            <person name="Panda P."/>
            <person name="Williams N."/>
            <person name="Studholme D.J."/>
        </authorList>
    </citation>
    <scope>NUCLEOTIDE SEQUENCE</scope>
    <source>
        <strain evidence="2">NZFS 3830</strain>
    </source>
</reference>
<organism evidence="2 3">
    <name type="scientific">Phytophthora cactorum</name>
    <dbReference type="NCBI Taxonomy" id="29920"/>
    <lineage>
        <taxon>Eukaryota</taxon>
        <taxon>Sar</taxon>
        <taxon>Stramenopiles</taxon>
        <taxon>Oomycota</taxon>
        <taxon>Peronosporomycetes</taxon>
        <taxon>Peronosporales</taxon>
        <taxon>Peronosporaceae</taxon>
        <taxon>Phytophthora</taxon>
    </lineage>
</organism>
<evidence type="ECO:0000313" key="3">
    <source>
        <dbReference type="Proteomes" id="UP000688947"/>
    </source>
</evidence>
<protein>
    <recommendedName>
        <fullName evidence="4">BZIP domain-containing protein</fullName>
    </recommendedName>
</protein>
<gene>
    <name evidence="2" type="ORF">JG687_00016154</name>
</gene>